<organism evidence="3 4">
    <name type="scientific">Rubripirellula obstinata</name>
    <dbReference type="NCBI Taxonomy" id="406547"/>
    <lineage>
        <taxon>Bacteria</taxon>
        <taxon>Pseudomonadati</taxon>
        <taxon>Planctomycetota</taxon>
        <taxon>Planctomycetia</taxon>
        <taxon>Pirellulales</taxon>
        <taxon>Pirellulaceae</taxon>
        <taxon>Rubripirellula</taxon>
    </lineage>
</organism>
<name>A0A5B1CMT2_9BACT</name>
<dbReference type="InterPro" id="IPR001509">
    <property type="entry name" value="Epimerase_deHydtase"/>
</dbReference>
<keyword evidence="3" id="KW-0413">Isomerase</keyword>
<dbReference type="Proteomes" id="UP000322699">
    <property type="component" value="Unassembled WGS sequence"/>
</dbReference>
<comment type="similarity">
    <text evidence="1">Belongs to the NAD(P)-dependent epimerase/dehydratase family.</text>
</comment>
<dbReference type="AlphaFoldDB" id="A0A5B1CMT2"/>
<comment type="caution">
    <text evidence="3">The sequence shown here is derived from an EMBL/GenBank/DDBJ whole genome shotgun (WGS) entry which is preliminary data.</text>
</comment>
<dbReference type="InterPro" id="IPR036291">
    <property type="entry name" value="NAD(P)-bd_dom_sf"/>
</dbReference>
<dbReference type="SUPFAM" id="SSF51735">
    <property type="entry name" value="NAD(P)-binding Rossmann-fold domains"/>
    <property type="match status" value="1"/>
</dbReference>
<protein>
    <submittedName>
        <fullName evidence="3">CDP-paratose 2-epimerase</fullName>
        <ecNumber evidence="3">5.1.3.10</ecNumber>
    </submittedName>
</protein>
<keyword evidence="4" id="KW-1185">Reference proteome</keyword>
<dbReference type="GO" id="GO:0047732">
    <property type="term" value="F:CDP-abequose epimerase activity"/>
    <property type="evidence" value="ECO:0007669"/>
    <property type="project" value="UniProtKB-EC"/>
</dbReference>
<dbReference type="PANTHER" id="PTHR43000">
    <property type="entry name" value="DTDP-D-GLUCOSE 4,6-DEHYDRATASE-RELATED"/>
    <property type="match status" value="1"/>
</dbReference>
<evidence type="ECO:0000256" key="1">
    <source>
        <dbReference type="ARBA" id="ARBA00007637"/>
    </source>
</evidence>
<proteinExistence type="inferred from homology"/>
<dbReference type="CDD" id="cd05258">
    <property type="entry name" value="CDP_TE_SDR_e"/>
    <property type="match status" value="1"/>
</dbReference>
<dbReference type="Pfam" id="PF01370">
    <property type="entry name" value="Epimerase"/>
    <property type="match status" value="1"/>
</dbReference>
<dbReference type="EC" id="5.1.3.10" evidence="3"/>
<evidence type="ECO:0000313" key="4">
    <source>
        <dbReference type="Proteomes" id="UP000322699"/>
    </source>
</evidence>
<sequence length="407" mass="45443">MKLFWANSLVTNRLGHFRSGGRTNRVLEPGSAITLGRCCPVWLDYQDFNRKAIRSMRVIVTGSSGLIGSAAVRHWDALGDEVIGIDNDMRATFFGPDGSTKWNQSQLEKETKNFRTVSIDIRDREKVLDLFKNETPDLIIHCAAQPSHDKAAEIPFLDFEVNANGTLNLLEGTRQFAPEAVFCHMSTNKVYGDAPNELPLDELETRWEYADKKDFHGIDENCRIDQTMHSLFGASKAAADILAQEYGKYFGLKTGVFRGGCLTGASHSGVELHGFLSYLVHVAVAKKPYTIFGYKGKQVRDQIECSDVVKAFEAFSKNPRPGEVYNIGGGRDNAASVLECISLIEEIGGHKIDFKLGEDNRKGDHICYISDLRKLRRDYPDWDIRVSLRDILSQMIASEEAKLSAPA</sequence>
<accession>A0A5B1CMT2</accession>
<reference evidence="3 4" key="1">
    <citation type="submission" date="2019-08" db="EMBL/GenBank/DDBJ databases">
        <title>Deep-cultivation of Planctomycetes and their phenomic and genomic characterization uncovers novel biology.</title>
        <authorList>
            <person name="Wiegand S."/>
            <person name="Jogler M."/>
            <person name="Boedeker C."/>
            <person name="Pinto D."/>
            <person name="Vollmers J."/>
            <person name="Rivas-Marin E."/>
            <person name="Kohn T."/>
            <person name="Peeters S.H."/>
            <person name="Heuer A."/>
            <person name="Rast P."/>
            <person name="Oberbeckmann S."/>
            <person name="Bunk B."/>
            <person name="Jeske O."/>
            <person name="Meyerdierks A."/>
            <person name="Storesund J.E."/>
            <person name="Kallscheuer N."/>
            <person name="Luecker S."/>
            <person name="Lage O.M."/>
            <person name="Pohl T."/>
            <person name="Merkel B.J."/>
            <person name="Hornburger P."/>
            <person name="Mueller R.-W."/>
            <person name="Bruemmer F."/>
            <person name="Labrenz M."/>
            <person name="Spormann A.M."/>
            <person name="Op Den Camp H."/>
            <person name="Overmann J."/>
            <person name="Amann R."/>
            <person name="Jetten M.S.M."/>
            <person name="Mascher T."/>
            <person name="Medema M.H."/>
            <person name="Devos D.P."/>
            <person name="Kaster A.-K."/>
            <person name="Ovreas L."/>
            <person name="Rohde M."/>
            <person name="Galperin M.Y."/>
            <person name="Jogler C."/>
        </authorList>
    </citation>
    <scope>NUCLEOTIDE SEQUENCE [LARGE SCALE GENOMIC DNA]</scope>
    <source>
        <strain evidence="3 4">LF1</strain>
    </source>
</reference>
<feature type="domain" description="NAD-dependent epimerase/dehydratase" evidence="2">
    <location>
        <begin position="58"/>
        <end position="328"/>
    </location>
</feature>
<evidence type="ECO:0000313" key="3">
    <source>
        <dbReference type="EMBL" id="KAA1260673.1"/>
    </source>
</evidence>
<gene>
    <name evidence="3" type="primary">rfbE</name>
    <name evidence="3" type="ORF">LF1_32130</name>
</gene>
<evidence type="ECO:0000259" key="2">
    <source>
        <dbReference type="Pfam" id="PF01370"/>
    </source>
</evidence>
<dbReference type="EMBL" id="VRLW01000001">
    <property type="protein sequence ID" value="KAA1260673.1"/>
    <property type="molecule type" value="Genomic_DNA"/>
</dbReference>
<dbReference type="Gene3D" id="3.40.50.720">
    <property type="entry name" value="NAD(P)-binding Rossmann-like Domain"/>
    <property type="match status" value="1"/>
</dbReference>